<evidence type="ECO:0008006" key="5">
    <source>
        <dbReference type="Google" id="ProtNLM"/>
    </source>
</evidence>
<feature type="domain" description="Transcription regulator PadR C-terminal" evidence="2">
    <location>
        <begin position="98"/>
        <end position="181"/>
    </location>
</feature>
<dbReference type="Pfam" id="PF10400">
    <property type="entry name" value="Vir_act_alpha_C"/>
    <property type="match status" value="1"/>
</dbReference>
<protein>
    <recommendedName>
        <fullName evidence="5">PadR family transcriptional regulator</fullName>
    </recommendedName>
</protein>
<evidence type="ECO:0000259" key="1">
    <source>
        <dbReference type="Pfam" id="PF03551"/>
    </source>
</evidence>
<gene>
    <name evidence="3" type="ORF">Athai_34550</name>
</gene>
<dbReference type="PANTHER" id="PTHR43252">
    <property type="entry name" value="TRANSCRIPTIONAL REGULATOR YQJI"/>
    <property type="match status" value="1"/>
</dbReference>
<evidence type="ECO:0000313" key="4">
    <source>
        <dbReference type="Proteomes" id="UP000611640"/>
    </source>
</evidence>
<dbReference type="Gene3D" id="1.10.10.10">
    <property type="entry name" value="Winged helix-like DNA-binding domain superfamily/Winged helix DNA-binding domain"/>
    <property type="match status" value="1"/>
</dbReference>
<dbReference type="EMBL" id="AP023355">
    <property type="protein sequence ID" value="BCJ35952.1"/>
    <property type="molecule type" value="Genomic_DNA"/>
</dbReference>
<dbReference type="InterPro" id="IPR018309">
    <property type="entry name" value="Tscrpt_reg_PadR_C"/>
</dbReference>
<reference evidence="3 4" key="1">
    <citation type="submission" date="2020-08" db="EMBL/GenBank/DDBJ databases">
        <title>Whole genome shotgun sequence of Actinocatenispora thailandica NBRC 105041.</title>
        <authorList>
            <person name="Komaki H."/>
            <person name="Tamura T."/>
        </authorList>
    </citation>
    <scope>NUCLEOTIDE SEQUENCE [LARGE SCALE GENOMIC DNA]</scope>
    <source>
        <strain evidence="3 4">NBRC 105041</strain>
    </source>
</reference>
<sequence>MWRVNTLGFAILGLLARRPLSGYRVAQLMREPIGFFWNAGHAQIHGTLRKLVEAGWAEYRTEPGPGPHDKKLYSATAAGRAALAEWAASPLPTPQPHDELLLRVYNGWLADPDTMRDMLTAEIERREASLAHYLAVQAEFEADGTPTDPRSTRFVDYATVLNGIGSERNVLDWLRWLVTKLRG</sequence>
<dbReference type="InterPro" id="IPR036388">
    <property type="entry name" value="WH-like_DNA-bd_sf"/>
</dbReference>
<dbReference type="Proteomes" id="UP000611640">
    <property type="component" value="Chromosome"/>
</dbReference>
<feature type="domain" description="Transcription regulator PadR N-terminal" evidence="1">
    <location>
        <begin position="11"/>
        <end position="85"/>
    </location>
</feature>
<evidence type="ECO:0000313" key="3">
    <source>
        <dbReference type="EMBL" id="BCJ35952.1"/>
    </source>
</evidence>
<dbReference type="Gene3D" id="6.10.140.190">
    <property type="match status" value="1"/>
</dbReference>
<name>A0A7R7DQL7_9ACTN</name>
<dbReference type="KEGG" id="atl:Athai_34550"/>
<dbReference type="PANTHER" id="PTHR43252:SF4">
    <property type="entry name" value="TRANSCRIPTIONAL REGULATORY PROTEIN"/>
    <property type="match status" value="1"/>
</dbReference>
<organism evidence="3 4">
    <name type="scientific">Actinocatenispora thailandica</name>
    <dbReference type="NCBI Taxonomy" id="227318"/>
    <lineage>
        <taxon>Bacteria</taxon>
        <taxon>Bacillati</taxon>
        <taxon>Actinomycetota</taxon>
        <taxon>Actinomycetes</taxon>
        <taxon>Micromonosporales</taxon>
        <taxon>Micromonosporaceae</taxon>
        <taxon>Actinocatenispora</taxon>
    </lineage>
</organism>
<dbReference type="SUPFAM" id="SSF46785">
    <property type="entry name" value="Winged helix' DNA-binding domain"/>
    <property type="match status" value="1"/>
</dbReference>
<accession>A0A7R7DQL7</accession>
<dbReference type="Pfam" id="PF03551">
    <property type="entry name" value="PadR"/>
    <property type="match status" value="1"/>
</dbReference>
<evidence type="ECO:0000259" key="2">
    <source>
        <dbReference type="Pfam" id="PF10400"/>
    </source>
</evidence>
<proteinExistence type="predicted"/>
<dbReference type="AlphaFoldDB" id="A0A7R7DQL7"/>
<dbReference type="InterPro" id="IPR005149">
    <property type="entry name" value="Tscrpt_reg_PadR_N"/>
</dbReference>
<dbReference type="InterPro" id="IPR036390">
    <property type="entry name" value="WH_DNA-bd_sf"/>
</dbReference>
<keyword evidence="4" id="KW-1185">Reference proteome</keyword>